<dbReference type="EMBL" id="CP024201">
    <property type="protein sequence ID" value="ATQ43950.1"/>
    <property type="molecule type" value="Genomic_DNA"/>
</dbReference>
<accession>A0A2D2B118</accession>
<dbReference type="Proteomes" id="UP000228945">
    <property type="component" value="Chromosome"/>
</dbReference>
<protein>
    <recommendedName>
        <fullName evidence="4">DUF2946 domain-containing protein</fullName>
    </recommendedName>
</protein>
<feature type="compositionally biased region" description="Pro residues" evidence="1">
    <location>
        <begin position="91"/>
        <end position="100"/>
    </location>
</feature>
<dbReference type="RefSeq" id="WP_099623198.1">
    <property type="nucleotide sequence ID" value="NZ_CP024201.1"/>
</dbReference>
<feature type="region of interest" description="Disordered" evidence="1">
    <location>
        <begin position="80"/>
        <end position="100"/>
    </location>
</feature>
<keyword evidence="3" id="KW-1185">Reference proteome</keyword>
<organism evidence="2 3">
    <name type="scientific">Caulobacter mirabilis</name>
    <dbReference type="NCBI Taxonomy" id="69666"/>
    <lineage>
        <taxon>Bacteria</taxon>
        <taxon>Pseudomonadati</taxon>
        <taxon>Pseudomonadota</taxon>
        <taxon>Alphaproteobacteria</taxon>
        <taxon>Caulobacterales</taxon>
        <taxon>Caulobacteraceae</taxon>
        <taxon>Caulobacter</taxon>
    </lineage>
</organism>
<evidence type="ECO:0000313" key="2">
    <source>
        <dbReference type="EMBL" id="ATQ43950.1"/>
    </source>
</evidence>
<evidence type="ECO:0000313" key="3">
    <source>
        <dbReference type="Proteomes" id="UP000228945"/>
    </source>
</evidence>
<name>A0A2D2B118_9CAUL</name>
<proteinExistence type="predicted"/>
<evidence type="ECO:0008006" key="4">
    <source>
        <dbReference type="Google" id="ProtNLM"/>
    </source>
</evidence>
<reference evidence="2 3" key="1">
    <citation type="submission" date="2017-10" db="EMBL/GenBank/DDBJ databases">
        <title>Genome sequence of Caulobacter mirabilis FWC38.</title>
        <authorList>
            <person name="Fiebig A."/>
            <person name="Crosson S."/>
        </authorList>
    </citation>
    <scope>NUCLEOTIDE SEQUENCE [LARGE SCALE GENOMIC DNA]</scope>
    <source>
        <strain evidence="2 3">FWC 38</strain>
    </source>
</reference>
<sequence length="100" mass="10221">MLARLLLLVVLALGLAWAPVSSTMPMPAVEMAASHDGGCGGPAKQTVACHQACALCHVALPDAPTTTAPAPTIIVLTAPASAQRPDWRPSIEPPPPRRAA</sequence>
<dbReference type="KEGG" id="cmb:CSW64_16905"/>
<evidence type="ECO:0000256" key="1">
    <source>
        <dbReference type="SAM" id="MobiDB-lite"/>
    </source>
</evidence>
<dbReference type="AlphaFoldDB" id="A0A2D2B118"/>
<gene>
    <name evidence="2" type="ORF">CSW64_16905</name>
</gene>